<evidence type="ECO:0000259" key="5">
    <source>
        <dbReference type="Pfam" id="PF13657"/>
    </source>
</evidence>
<dbReference type="PANTHER" id="PTHR37419:SF8">
    <property type="entry name" value="TOXIN YJJJ"/>
    <property type="match status" value="1"/>
</dbReference>
<name>M4V8V8_9BACT</name>
<accession>M4V8V8</accession>
<evidence type="ECO:0000256" key="1">
    <source>
        <dbReference type="ARBA" id="ARBA00010164"/>
    </source>
</evidence>
<comment type="similarity">
    <text evidence="1">Belongs to the HipA Ser/Thr kinase family.</text>
</comment>
<dbReference type="InterPro" id="IPR012893">
    <property type="entry name" value="HipA-like_C"/>
</dbReference>
<feature type="domain" description="HipA N-terminal subdomain 1" evidence="5">
    <location>
        <begin position="10"/>
        <end position="120"/>
    </location>
</feature>
<organism evidence="6 7">
    <name type="scientific">Pseudobdellovibrio exovorus JSS</name>
    <dbReference type="NCBI Taxonomy" id="1184267"/>
    <lineage>
        <taxon>Bacteria</taxon>
        <taxon>Pseudomonadati</taxon>
        <taxon>Bdellovibrionota</taxon>
        <taxon>Bdellovibrionia</taxon>
        <taxon>Bdellovibrionales</taxon>
        <taxon>Pseudobdellovibrionaceae</taxon>
        <taxon>Pseudobdellovibrio</taxon>
    </lineage>
</organism>
<dbReference type="Gene3D" id="1.10.1070.20">
    <property type="match status" value="1"/>
</dbReference>
<reference evidence="6 7" key="1">
    <citation type="journal article" date="2013" name="ISME J.">
        <title>By their genes ye shall know them: genomic signatures of predatory bacteria.</title>
        <authorList>
            <person name="Pasternak Z."/>
            <person name="Pietrokovski S."/>
            <person name="Rotem O."/>
            <person name="Gophna U."/>
            <person name="Lurie-Weinberger M.N."/>
            <person name="Jurkevitch E."/>
        </authorList>
    </citation>
    <scope>NUCLEOTIDE SEQUENCE [LARGE SCALE GENOMIC DNA]</scope>
    <source>
        <strain evidence="6 7">JSS</strain>
    </source>
</reference>
<dbReference type="Proteomes" id="UP000012040">
    <property type="component" value="Chromosome"/>
</dbReference>
<keyword evidence="3" id="KW-0418">Kinase</keyword>
<dbReference type="InterPro" id="IPR017508">
    <property type="entry name" value="HipA_N1"/>
</dbReference>
<evidence type="ECO:0000256" key="3">
    <source>
        <dbReference type="ARBA" id="ARBA00022777"/>
    </source>
</evidence>
<dbReference type="OrthoDB" id="5294599at2"/>
<feature type="domain" description="HipA-like C-terminal" evidence="4">
    <location>
        <begin position="177"/>
        <end position="416"/>
    </location>
</feature>
<dbReference type="RefSeq" id="WP_015468941.1">
    <property type="nucleotide sequence ID" value="NC_020813.1"/>
</dbReference>
<dbReference type="EMBL" id="CP003537">
    <property type="protein sequence ID" value="AGH94451.1"/>
    <property type="molecule type" value="Genomic_DNA"/>
</dbReference>
<gene>
    <name evidence="6" type="ORF">A11Q_231</name>
</gene>
<evidence type="ECO:0000259" key="4">
    <source>
        <dbReference type="Pfam" id="PF07804"/>
    </source>
</evidence>
<sequence length="450" mass="51348">MSLAVTNVAEVYLWGSLIGYVSWSSEREIGSFEYDEEFLKSSIEPAPLKMPNKIGVYEFIELSKETFKGLPGMLADSLPDKFGNSLINVWLAKQGRDVDSFHSVERLCYIGSRGMGALEFKPSSYVARKSNVPIDVHEMVELASSILSDRGNVKENLNSKDDKKRKEALTNLLVIGTSAGGARAKCIIAYNEKTGEVRSGQLATDKEFTYWLLKLDGVSDNKDKELNDPKGYGRIEYAYYLMAKACGIDMSECRLYEENDRAHFMTKRFDRLDGGEKLHMQSLCGIAHFDFNIAGAYSYEQALEVIREVVSDNKLQALEQQYKRAVFNVIGRNQDDHTKNIAFLMNKQGEWKLSPAFDMSYSYNPSGEWTNQHQMRINGKRDKFTEEDLLELSKKADLTNDKALKIIENITDVFKRWDQYAEQAKVSKKFQDDIRLNLRTDLYKKKKAGK</sequence>
<evidence type="ECO:0008006" key="8">
    <source>
        <dbReference type="Google" id="ProtNLM"/>
    </source>
</evidence>
<dbReference type="AlphaFoldDB" id="M4V8V8"/>
<dbReference type="STRING" id="1184267.A11Q_231"/>
<dbReference type="GO" id="GO:0005829">
    <property type="term" value="C:cytosol"/>
    <property type="evidence" value="ECO:0007669"/>
    <property type="project" value="TreeGrafter"/>
</dbReference>
<dbReference type="eggNOG" id="COG3550">
    <property type="taxonomic scope" value="Bacteria"/>
</dbReference>
<dbReference type="KEGG" id="bex:A11Q_231"/>
<dbReference type="PATRIC" id="fig|1184267.3.peg.232"/>
<dbReference type="Pfam" id="PF07804">
    <property type="entry name" value="HipA_C"/>
    <property type="match status" value="1"/>
</dbReference>
<keyword evidence="7" id="KW-1185">Reference proteome</keyword>
<dbReference type="PANTHER" id="PTHR37419">
    <property type="entry name" value="SERINE/THREONINE-PROTEIN KINASE TOXIN HIPA"/>
    <property type="match status" value="1"/>
</dbReference>
<dbReference type="Pfam" id="PF13657">
    <property type="entry name" value="Couple_hipA"/>
    <property type="match status" value="1"/>
</dbReference>
<evidence type="ECO:0000256" key="2">
    <source>
        <dbReference type="ARBA" id="ARBA00022679"/>
    </source>
</evidence>
<evidence type="ECO:0000313" key="7">
    <source>
        <dbReference type="Proteomes" id="UP000012040"/>
    </source>
</evidence>
<dbReference type="InterPro" id="IPR052028">
    <property type="entry name" value="HipA_Ser/Thr_kinase"/>
</dbReference>
<protein>
    <recommendedName>
        <fullName evidence="8">Toxin HipA</fullName>
    </recommendedName>
</protein>
<proteinExistence type="inferred from homology"/>
<dbReference type="GO" id="GO:0004674">
    <property type="term" value="F:protein serine/threonine kinase activity"/>
    <property type="evidence" value="ECO:0007669"/>
    <property type="project" value="TreeGrafter"/>
</dbReference>
<dbReference type="HOGENOM" id="CLU_041102_1_0_7"/>
<evidence type="ECO:0000313" key="6">
    <source>
        <dbReference type="EMBL" id="AGH94451.1"/>
    </source>
</evidence>
<keyword evidence="2" id="KW-0808">Transferase</keyword>